<feature type="transmembrane region" description="Helical" evidence="9">
    <location>
        <begin position="14"/>
        <end position="32"/>
    </location>
</feature>
<dbReference type="PANTHER" id="PTHR30330:SF1">
    <property type="entry name" value="AMINO-ACID CARRIER PROTEIN ALST"/>
    <property type="match status" value="1"/>
</dbReference>
<dbReference type="GO" id="GO:0005886">
    <property type="term" value="C:plasma membrane"/>
    <property type="evidence" value="ECO:0007669"/>
    <property type="project" value="UniProtKB-SubCell"/>
</dbReference>
<dbReference type="Pfam" id="PF01235">
    <property type="entry name" value="Na_Ala_symp"/>
    <property type="match status" value="1"/>
</dbReference>
<sequence>MEAFNELLSTVDGWLGWVLLFALLPLGLYFTVRTGVVQLRLLPEMFRVIKEPAGHDKDGNKNISPFRAFSISAASRVGTANIAGVALAISVGGPGALFWMWVTAIVGGATAFVESTLGQLYKVKDGAAFRGGPAYYIARGLKSPWLGSVFAVIVIVTYGIVFNTVQSNSIVDSLSTSFNMDTPGFGFKAIVGIVLGVAGLAIFLGGVQRISNVTAFIVPVMAVLYLFLGILVVITNLSAVPPMLALIVQQAFTMESVSGAAIGVIITQGIKRGLFSNEAGIGSVPNAAATSSASHPAKQGLVQALGVYFDTILVCTITGFIVLLSNPEYDEAVGAQLTQTALAAQLGQWAVHFLTIAIFFFAFSSIIGNYYYGESNLEFITKSKGAMLAYRIVVMASVFIGAVVALDTVWTAANIFMSIMAVINLVAVVILSEKAFTVLRHYMQQRRSGEEPIFHQKDFPEFEGVTAWDGTDEVTTKEFWERQRQKKADKKKS</sequence>
<dbReference type="EMBL" id="LQQC01000013">
    <property type="protein sequence ID" value="KXZ57200.1"/>
    <property type="molecule type" value="Genomic_DNA"/>
</dbReference>
<evidence type="ECO:0000256" key="6">
    <source>
        <dbReference type="ARBA" id="ARBA00022847"/>
    </source>
</evidence>
<keyword evidence="4 9" id="KW-1003">Cell membrane</keyword>
<dbReference type="PATRIC" id="fig|479117.4.peg.2015"/>
<dbReference type="InterPro" id="IPR001463">
    <property type="entry name" value="Na/Ala_symport"/>
</dbReference>
<feature type="transmembrane region" description="Helical" evidence="9">
    <location>
        <begin position="305"/>
        <end position="326"/>
    </location>
</feature>
<evidence type="ECO:0000256" key="3">
    <source>
        <dbReference type="ARBA" id="ARBA00022448"/>
    </source>
</evidence>
<evidence type="ECO:0000256" key="9">
    <source>
        <dbReference type="RuleBase" id="RU363064"/>
    </source>
</evidence>
<feature type="transmembrane region" description="Helical" evidence="9">
    <location>
        <begin position="185"/>
        <end position="204"/>
    </location>
</feature>
<comment type="subcellular location">
    <subcellularLocation>
        <location evidence="1 9">Cell membrane</location>
        <topology evidence="1 9">Multi-pass membrane protein</topology>
    </subcellularLocation>
</comment>
<feature type="transmembrane region" description="Helical" evidence="9">
    <location>
        <begin position="145"/>
        <end position="165"/>
    </location>
</feature>
<dbReference type="Proteomes" id="UP000243589">
    <property type="component" value="Unassembled WGS sequence"/>
</dbReference>
<evidence type="ECO:0000256" key="7">
    <source>
        <dbReference type="ARBA" id="ARBA00022989"/>
    </source>
</evidence>
<evidence type="ECO:0000256" key="2">
    <source>
        <dbReference type="ARBA" id="ARBA00009261"/>
    </source>
</evidence>
<dbReference type="PANTHER" id="PTHR30330">
    <property type="entry name" value="AGSS FAMILY TRANSPORTER, SODIUM-ALANINE"/>
    <property type="match status" value="1"/>
</dbReference>
<evidence type="ECO:0000256" key="1">
    <source>
        <dbReference type="ARBA" id="ARBA00004651"/>
    </source>
</evidence>
<comment type="similarity">
    <text evidence="2 9">Belongs to the alanine or glycine:cation symporter (AGCS) (TC 2.A.25) family.</text>
</comment>
<dbReference type="FunFam" id="1.20.1740.10:FF:000004">
    <property type="entry name" value="Sodium:alanine symporter family protein"/>
    <property type="match status" value="1"/>
</dbReference>
<feature type="transmembrane region" description="Helical" evidence="9">
    <location>
        <begin position="243"/>
        <end position="266"/>
    </location>
</feature>
<feature type="transmembrane region" description="Helical" evidence="9">
    <location>
        <begin position="98"/>
        <end position="121"/>
    </location>
</feature>
<keyword evidence="3 9" id="KW-0813">Transport</keyword>
<feature type="transmembrane region" description="Helical" evidence="9">
    <location>
        <begin position="412"/>
        <end position="431"/>
    </location>
</feature>
<protein>
    <submittedName>
        <fullName evidence="10">Amino-acid carrier protein AlsT</fullName>
    </submittedName>
</protein>
<dbReference type="RefSeq" id="WP_062023106.1">
    <property type="nucleotide sequence ID" value="NZ_LQQC01000013.1"/>
</dbReference>
<keyword evidence="5 9" id="KW-0812">Transmembrane</keyword>
<evidence type="ECO:0000256" key="5">
    <source>
        <dbReference type="ARBA" id="ARBA00022692"/>
    </source>
</evidence>
<accession>A0A150H6F9</accession>
<proteinExistence type="inferred from homology"/>
<evidence type="ECO:0000256" key="4">
    <source>
        <dbReference type="ARBA" id="ARBA00022475"/>
    </source>
</evidence>
<dbReference type="AlphaFoldDB" id="A0A150H6F9"/>
<evidence type="ECO:0000313" key="11">
    <source>
        <dbReference type="Proteomes" id="UP000243589"/>
    </source>
</evidence>
<feature type="transmembrane region" description="Helical" evidence="9">
    <location>
        <begin position="346"/>
        <end position="367"/>
    </location>
</feature>
<feature type="transmembrane region" description="Helical" evidence="9">
    <location>
        <begin position="73"/>
        <end position="92"/>
    </location>
</feature>
<comment type="caution">
    <text evidence="10">The sequence shown here is derived from an EMBL/GenBank/DDBJ whole genome shotgun (WGS) entry which is preliminary data.</text>
</comment>
<keyword evidence="7 9" id="KW-1133">Transmembrane helix</keyword>
<dbReference type="Gene3D" id="1.20.1740.10">
    <property type="entry name" value="Amino acid/polyamine transporter I"/>
    <property type="match status" value="1"/>
</dbReference>
<keyword evidence="8 9" id="KW-0472">Membrane</keyword>
<dbReference type="GO" id="GO:0005283">
    <property type="term" value="F:amino acid:sodium symporter activity"/>
    <property type="evidence" value="ECO:0007669"/>
    <property type="project" value="InterPro"/>
</dbReference>
<evidence type="ECO:0000313" key="10">
    <source>
        <dbReference type="EMBL" id="KXZ57200.1"/>
    </source>
</evidence>
<feature type="transmembrane region" description="Helical" evidence="9">
    <location>
        <begin position="388"/>
        <end position="406"/>
    </location>
</feature>
<name>A0A150H6F9_9MICO</name>
<dbReference type="PRINTS" id="PR00175">
    <property type="entry name" value="NAALASMPORT"/>
</dbReference>
<keyword evidence="6 9" id="KW-0769">Symport</keyword>
<reference evidence="10 11" key="1">
    <citation type="submission" date="2016-01" db="EMBL/GenBank/DDBJ databases">
        <title>Use of Whole Genome Sequencing to ascertain that Brevibacterium massiliense (Roux, Raoult 2009) is a later heterotypic synonym of Brevibacterium ravenspurgense (Mages 2008).</title>
        <authorList>
            <person name="Bernier A.-M."/>
            <person name="Burdz T."/>
            <person name="Huynh C."/>
            <person name="Pachecho A.L."/>
            <person name="Wiebe D."/>
            <person name="Bonner C."/>
            <person name="Bernard K."/>
        </authorList>
    </citation>
    <scope>NUCLEOTIDE SEQUENCE [LARGE SCALE GENOMIC DNA]</scope>
    <source>
        <strain evidence="10 11">CCUG56047</strain>
    </source>
</reference>
<evidence type="ECO:0000256" key="8">
    <source>
        <dbReference type="ARBA" id="ARBA00023136"/>
    </source>
</evidence>
<keyword evidence="11" id="KW-1185">Reference proteome</keyword>
<gene>
    <name evidence="10" type="primary">alsT_3</name>
    <name evidence="10" type="ORF">Bravens_02030</name>
</gene>
<organism evidence="10 11">
    <name type="scientific">Brevibacterium ravenspurgense</name>
    <dbReference type="NCBI Taxonomy" id="479117"/>
    <lineage>
        <taxon>Bacteria</taxon>
        <taxon>Bacillati</taxon>
        <taxon>Actinomycetota</taxon>
        <taxon>Actinomycetes</taxon>
        <taxon>Micrococcales</taxon>
        <taxon>Brevibacteriaceae</taxon>
        <taxon>Brevibacterium</taxon>
    </lineage>
</organism>
<dbReference type="NCBIfam" id="TIGR00835">
    <property type="entry name" value="agcS"/>
    <property type="match status" value="1"/>
</dbReference>
<feature type="transmembrane region" description="Helical" evidence="9">
    <location>
        <begin position="216"/>
        <end position="237"/>
    </location>
</feature>
<dbReference type="PROSITE" id="PS00873">
    <property type="entry name" value="NA_ALANINE_SYMP"/>
    <property type="match status" value="1"/>
</dbReference>